<name>A0A9N9R3E3_9NEOP</name>
<sequence length="120" mass="14360">MRKFLLLALLLYNIVAWATRTNNYEYDDLDGNKRHSLIDDRRNWRKKALLSPSELDHKEYEARKRHDYDSTRYFEESEPKSFGVIDRHRDGEIPSYRKRYEDLEKLSGLKSSESGSHGYT</sequence>
<dbReference type="AlphaFoldDB" id="A0A9N9R3E3"/>
<organism evidence="2 3">
    <name type="scientific">Diatraea saccharalis</name>
    <name type="common">sugarcane borer</name>
    <dbReference type="NCBI Taxonomy" id="40085"/>
    <lineage>
        <taxon>Eukaryota</taxon>
        <taxon>Metazoa</taxon>
        <taxon>Ecdysozoa</taxon>
        <taxon>Arthropoda</taxon>
        <taxon>Hexapoda</taxon>
        <taxon>Insecta</taxon>
        <taxon>Pterygota</taxon>
        <taxon>Neoptera</taxon>
        <taxon>Endopterygota</taxon>
        <taxon>Lepidoptera</taxon>
        <taxon>Glossata</taxon>
        <taxon>Ditrysia</taxon>
        <taxon>Pyraloidea</taxon>
        <taxon>Crambidae</taxon>
        <taxon>Crambinae</taxon>
        <taxon>Diatraea</taxon>
    </lineage>
</organism>
<reference evidence="2" key="2">
    <citation type="submission" date="2022-10" db="EMBL/GenBank/DDBJ databases">
        <authorList>
            <consortium name="ENA_rothamsted_submissions"/>
            <consortium name="culmorum"/>
            <person name="King R."/>
        </authorList>
    </citation>
    <scope>NUCLEOTIDE SEQUENCE</scope>
</reference>
<evidence type="ECO:0000256" key="1">
    <source>
        <dbReference type="SAM" id="SignalP"/>
    </source>
</evidence>
<accession>A0A9N9R3E3</accession>
<proteinExistence type="predicted"/>
<reference evidence="2" key="1">
    <citation type="submission" date="2021-12" db="EMBL/GenBank/DDBJ databases">
        <authorList>
            <person name="King R."/>
        </authorList>
    </citation>
    <scope>NUCLEOTIDE SEQUENCE</scope>
</reference>
<dbReference type="OrthoDB" id="7491005at2759"/>
<dbReference type="Proteomes" id="UP001153714">
    <property type="component" value="Chromosome 2"/>
</dbReference>
<dbReference type="EMBL" id="OU893333">
    <property type="protein sequence ID" value="CAG9788748.1"/>
    <property type="molecule type" value="Genomic_DNA"/>
</dbReference>
<keyword evidence="3" id="KW-1185">Reference proteome</keyword>
<evidence type="ECO:0000313" key="2">
    <source>
        <dbReference type="EMBL" id="CAG9788748.1"/>
    </source>
</evidence>
<protein>
    <submittedName>
        <fullName evidence="2">Uncharacterized protein</fullName>
    </submittedName>
</protein>
<gene>
    <name evidence="2" type="ORF">DIATSA_LOCUS6534</name>
</gene>
<keyword evidence="1" id="KW-0732">Signal</keyword>
<feature type="chain" id="PRO_5040483546" evidence="1">
    <location>
        <begin position="19"/>
        <end position="120"/>
    </location>
</feature>
<evidence type="ECO:0000313" key="3">
    <source>
        <dbReference type="Proteomes" id="UP001153714"/>
    </source>
</evidence>
<feature type="signal peptide" evidence="1">
    <location>
        <begin position="1"/>
        <end position="18"/>
    </location>
</feature>